<proteinExistence type="predicted"/>
<dbReference type="PANTHER" id="PTHR45845">
    <property type="entry name" value="RHO GUANINE NUCLEOTIDE EXCHANGE FACTOR-RELATED"/>
    <property type="match status" value="1"/>
</dbReference>
<dbReference type="AlphaFoldDB" id="W5M3G8"/>
<feature type="region of interest" description="Disordered" evidence="1">
    <location>
        <begin position="95"/>
        <end position="193"/>
    </location>
</feature>
<dbReference type="OMA" id="TNSGSKM"/>
<dbReference type="GeneTree" id="ENSGT00940000166741"/>
<name>W5M3G8_LEPOC</name>
<feature type="compositionally biased region" description="Polar residues" evidence="1">
    <location>
        <begin position="589"/>
        <end position="610"/>
    </location>
</feature>
<sequence length="670" mass="70793">MGPRDFYLQVVPFSTRSPRLALKCLSSGGCTVQEVLIPETQHAHVFTPEWLNGINKERGGGRRLETCLVTTGEGLVKVPWEDIVYPRFVPEPECPLGQGPVPNPAPPRSQGKDANSVPGRDSDNEGESQPASGGVPPVAKNATDQDKHLETLGEEEIPSPTRGEVPKEEEAGGDYVELLEFQGGTDVGGRVGSDSKRRYLEMHGICKTKTVPLCKKGKGGKGRRAKAWVHCRNEMAGGMKKTSSSSSSSSVGGHSGKGDSGSSGEELSRPALDMISLEREEKPDHSSHLSGKKWPVGSSGKGETDPGKEGDTGDGNGLLGSRDSPDGRANKNCEESGGDGEGMQTKEQSATQGTNHSTGTPEKDQSEETSGSSQVSDLMTESPQNKSETEGDQSLPGKSSADSLPTSTSKSASLPGQTNSQCHSSSGPGQDSQVAVHYGEAEEKAIPPRIKTGKAVGSRAHRRKRRVKGGRGKSKSSGQSRKADVKESTPLSEPKAPSPTPQQPELKAQPTGSTQEPPSNPPPPTPDSQSEPVQSPGVKGEGSQLSNARRDQTEYDRTASDRDAESSTAKEPEIPPPQGDSQPRAASPDHSQGNVEQNRLPDQSGGSSCQAPPLLRDLNPELLQSGMLILPGTVDRMGRALVVMEARSQGWGFRDDEVASALACFHGLTR</sequence>
<dbReference type="Proteomes" id="UP000018468">
    <property type="component" value="Linkage group LG5"/>
</dbReference>
<evidence type="ECO:0000313" key="3">
    <source>
        <dbReference type="Proteomes" id="UP000018468"/>
    </source>
</evidence>
<feature type="compositionally biased region" description="Basic and acidic residues" evidence="1">
    <location>
        <begin position="548"/>
        <end position="573"/>
    </location>
</feature>
<dbReference type="Ensembl" id="ENSLOCT00000002932.1">
    <property type="protein sequence ID" value="ENSLOCP00000002926.1"/>
    <property type="gene ID" value="ENSLOCG00000002497.1"/>
</dbReference>
<feature type="compositionally biased region" description="Basic and acidic residues" evidence="1">
    <location>
        <begin position="302"/>
        <end position="311"/>
    </location>
</feature>
<evidence type="ECO:0000313" key="2">
    <source>
        <dbReference type="Ensembl" id="ENSLOCP00000002926.1"/>
    </source>
</evidence>
<feature type="compositionally biased region" description="Basic and acidic residues" evidence="1">
    <location>
        <begin position="276"/>
        <end position="287"/>
    </location>
</feature>
<feature type="compositionally biased region" description="Basic residues" evidence="1">
    <location>
        <begin position="215"/>
        <end position="229"/>
    </location>
</feature>
<dbReference type="eggNOG" id="KOG4240">
    <property type="taxonomic scope" value="Eukaryota"/>
</dbReference>
<feature type="compositionally biased region" description="Basic and acidic residues" evidence="1">
    <location>
        <begin position="323"/>
        <end position="334"/>
    </location>
</feature>
<feature type="compositionally biased region" description="Polar residues" evidence="1">
    <location>
        <begin position="396"/>
        <end position="433"/>
    </location>
</feature>
<dbReference type="STRING" id="7918.ENSLOCP00000002926"/>
<dbReference type="Bgee" id="ENSLOCG00000002497">
    <property type="expression patterns" value="Expressed in zone of skin and 9 other cell types or tissues"/>
</dbReference>
<dbReference type="HOGENOM" id="CLU_409903_0_0_1"/>
<dbReference type="InterPro" id="IPR052231">
    <property type="entry name" value="Rho_GEF_signaling-related"/>
</dbReference>
<reference evidence="3" key="1">
    <citation type="submission" date="2011-12" db="EMBL/GenBank/DDBJ databases">
        <title>The Draft Genome of Lepisosteus oculatus.</title>
        <authorList>
            <consortium name="The Broad Institute Genome Assembly &amp; Analysis Group"/>
            <consortium name="Computational R&amp;D Group"/>
            <consortium name="and Sequencing Platform"/>
            <person name="Di Palma F."/>
            <person name="Alfoldi J."/>
            <person name="Johnson J."/>
            <person name="Berlin A."/>
            <person name="Gnerre S."/>
            <person name="Jaffe D."/>
            <person name="MacCallum I."/>
            <person name="Young S."/>
            <person name="Walker B.J."/>
            <person name="Lander E.S."/>
            <person name="Lindblad-Toh K."/>
        </authorList>
    </citation>
    <scope>NUCLEOTIDE SEQUENCE [LARGE SCALE GENOMIC DNA]</scope>
</reference>
<accession>W5M3G8</accession>
<feature type="compositionally biased region" description="Basic residues" evidence="1">
    <location>
        <begin position="459"/>
        <end position="474"/>
    </location>
</feature>
<dbReference type="InParanoid" id="W5M3G8"/>
<feature type="compositionally biased region" description="Polar residues" evidence="1">
    <location>
        <begin position="368"/>
        <end position="386"/>
    </location>
</feature>
<reference evidence="2" key="2">
    <citation type="submission" date="2025-08" db="UniProtKB">
        <authorList>
            <consortium name="Ensembl"/>
        </authorList>
    </citation>
    <scope>IDENTIFICATION</scope>
</reference>
<feature type="region of interest" description="Disordered" evidence="1">
    <location>
        <begin position="212"/>
        <end position="615"/>
    </location>
</feature>
<keyword evidence="3" id="KW-1185">Reference proteome</keyword>
<dbReference type="EMBL" id="AHAT01036973">
    <property type="status" value="NOT_ANNOTATED_CDS"/>
    <property type="molecule type" value="Genomic_DNA"/>
</dbReference>
<feature type="compositionally biased region" description="Polar residues" evidence="1">
    <location>
        <begin position="345"/>
        <end position="360"/>
    </location>
</feature>
<protein>
    <submittedName>
        <fullName evidence="2">Uncharacterized protein</fullName>
    </submittedName>
</protein>
<organism evidence="2 3">
    <name type="scientific">Lepisosteus oculatus</name>
    <name type="common">Spotted gar</name>
    <dbReference type="NCBI Taxonomy" id="7918"/>
    <lineage>
        <taxon>Eukaryota</taxon>
        <taxon>Metazoa</taxon>
        <taxon>Chordata</taxon>
        <taxon>Craniata</taxon>
        <taxon>Vertebrata</taxon>
        <taxon>Euteleostomi</taxon>
        <taxon>Actinopterygii</taxon>
        <taxon>Neopterygii</taxon>
        <taxon>Holostei</taxon>
        <taxon>Semionotiformes</taxon>
        <taxon>Lepisosteidae</taxon>
        <taxon>Lepisosteus</taxon>
    </lineage>
</organism>
<dbReference type="PANTHER" id="PTHR45845:SF4">
    <property type="entry name" value="PLECKSTRIN HOMOLOGY DOMAIN CONTAINING, FAMILY G (WITH RHOGEF DOMAIN) MEMBER 4"/>
    <property type="match status" value="1"/>
</dbReference>
<evidence type="ECO:0000256" key="1">
    <source>
        <dbReference type="SAM" id="MobiDB-lite"/>
    </source>
</evidence>
<feature type="compositionally biased region" description="Low complexity" evidence="1">
    <location>
        <begin position="237"/>
        <end position="252"/>
    </location>
</feature>
<reference evidence="2" key="3">
    <citation type="submission" date="2025-09" db="UniProtKB">
        <authorList>
            <consortium name="Ensembl"/>
        </authorList>
    </citation>
    <scope>IDENTIFICATION</scope>
</reference>
<dbReference type="EMBL" id="AHAT01036972">
    <property type="status" value="NOT_ANNOTATED_CDS"/>
    <property type="molecule type" value="Genomic_DNA"/>
</dbReference>